<dbReference type="AlphaFoldDB" id="A0A9N9C1S9"/>
<evidence type="ECO:0000313" key="9">
    <source>
        <dbReference type="EMBL" id="CAG8583720.1"/>
    </source>
</evidence>
<feature type="transmembrane region" description="Helical" evidence="7">
    <location>
        <begin position="407"/>
        <end position="426"/>
    </location>
</feature>
<dbReference type="EMBL" id="CAJVPI010000940">
    <property type="protein sequence ID" value="CAG8583720.1"/>
    <property type="molecule type" value="Genomic_DNA"/>
</dbReference>
<feature type="transmembrane region" description="Helical" evidence="7">
    <location>
        <begin position="344"/>
        <end position="368"/>
    </location>
</feature>
<name>A0A9N9C1S9_9GLOM</name>
<dbReference type="InterPro" id="IPR003663">
    <property type="entry name" value="Sugar/inositol_transpt"/>
</dbReference>
<sequence length="449" mass="48389">MSCDDVLPVVSLLPSCIEMTPNQFSLVTSIFNLGGLFGSLFVSRYADSKGRWWTMLANTGILGCGALIMGFASTITGLVVGRIVVGIGSGVAIVVVPTYLAEIAPTEHRGTFGVMNQLGVVLGILFSQVLGLYFSTIPGWRIILLVGSVTALVQAILLGFVVESPKYLASSPGGYSRAKKALQKLRGTTDVEGELRAWALSTNEEVFEGLIEETEIENTEETEDLETPENVFYAKDINEVDVWKFITSAHYRPALIVVLLTQMTQQLSGINAVIYYSATILSQILPTSNNMVTVFISIVNTIMTIVSAGLIEKAGRRKLLLLSISSMSVTSALLGLGITHSIAMLSAFSIVAYVATFAIGLGPIPFLITPEVVDTRAVATAGGLGLAVNWIVNFIVAAAFLGIREYLGGNVFYIFAAYLVLAYLLVNRYVPETKGNTVEEVWQEWRASD</sequence>
<feature type="transmembrane region" description="Helical" evidence="7">
    <location>
        <begin position="380"/>
        <end position="401"/>
    </location>
</feature>
<dbReference type="PANTHER" id="PTHR23503">
    <property type="entry name" value="SOLUTE CARRIER FAMILY 2"/>
    <property type="match status" value="1"/>
</dbReference>
<dbReference type="InterPro" id="IPR005829">
    <property type="entry name" value="Sugar_transporter_CS"/>
</dbReference>
<feature type="domain" description="Major facilitator superfamily (MFS) profile" evidence="8">
    <location>
        <begin position="1"/>
        <end position="434"/>
    </location>
</feature>
<keyword evidence="5 7" id="KW-1133">Transmembrane helix</keyword>
<reference evidence="9" key="1">
    <citation type="submission" date="2021-06" db="EMBL/GenBank/DDBJ databases">
        <authorList>
            <person name="Kallberg Y."/>
            <person name="Tangrot J."/>
            <person name="Rosling A."/>
        </authorList>
    </citation>
    <scope>NUCLEOTIDE SEQUENCE</scope>
    <source>
        <strain evidence="9">BR232B</strain>
    </source>
</reference>
<evidence type="ECO:0000256" key="1">
    <source>
        <dbReference type="ARBA" id="ARBA00004141"/>
    </source>
</evidence>
<dbReference type="Pfam" id="PF00083">
    <property type="entry name" value="Sugar_tr"/>
    <property type="match status" value="1"/>
</dbReference>
<keyword evidence="10" id="KW-1185">Reference proteome</keyword>
<evidence type="ECO:0000256" key="3">
    <source>
        <dbReference type="ARBA" id="ARBA00022448"/>
    </source>
</evidence>
<feature type="transmembrane region" description="Helical" evidence="7">
    <location>
        <begin position="79"/>
        <end position="100"/>
    </location>
</feature>
<evidence type="ECO:0000256" key="7">
    <source>
        <dbReference type="SAM" id="Phobius"/>
    </source>
</evidence>
<dbReference type="SUPFAM" id="SSF103473">
    <property type="entry name" value="MFS general substrate transporter"/>
    <property type="match status" value="1"/>
</dbReference>
<evidence type="ECO:0000256" key="4">
    <source>
        <dbReference type="ARBA" id="ARBA00022692"/>
    </source>
</evidence>
<dbReference type="InterPro" id="IPR020846">
    <property type="entry name" value="MFS_dom"/>
</dbReference>
<dbReference type="Proteomes" id="UP000789739">
    <property type="component" value="Unassembled WGS sequence"/>
</dbReference>
<feature type="transmembrane region" description="Helical" evidence="7">
    <location>
        <begin position="24"/>
        <end position="43"/>
    </location>
</feature>
<comment type="similarity">
    <text evidence="2">Belongs to the major facilitator superfamily. Sugar transporter (TC 2.A.1.1) family.</text>
</comment>
<evidence type="ECO:0000256" key="2">
    <source>
        <dbReference type="ARBA" id="ARBA00010992"/>
    </source>
</evidence>
<dbReference type="GO" id="GO:0016020">
    <property type="term" value="C:membrane"/>
    <property type="evidence" value="ECO:0007669"/>
    <property type="project" value="UniProtKB-SubCell"/>
</dbReference>
<feature type="transmembrane region" description="Helical" evidence="7">
    <location>
        <begin position="254"/>
        <end position="278"/>
    </location>
</feature>
<dbReference type="Gene3D" id="1.20.1250.20">
    <property type="entry name" value="MFS general substrate transporter like domains"/>
    <property type="match status" value="1"/>
</dbReference>
<keyword evidence="3" id="KW-0813">Transport</keyword>
<keyword evidence="6 7" id="KW-0472">Membrane</keyword>
<dbReference type="PROSITE" id="PS00216">
    <property type="entry name" value="SUGAR_TRANSPORT_1"/>
    <property type="match status" value="1"/>
</dbReference>
<dbReference type="PRINTS" id="PR00171">
    <property type="entry name" value="SUGRTRNSPORT"/>
</dbReference>
<gene>
    <name evidence="9" type="ORF">PBRASI_LOCUS6757</name>
</gene>
<dbReference type="GO" id="GO:0015149">
    <property type="term" value="F:hexose transmembrane transporter activity"/>
    <property type="evidence" value="ECO:0007669"/>
    <property type="project" value="TreeGrafter"/>
</dbReference>
<dbReference type="InterPro" id="IPR045263">
    <property type="entry name" value="GLUT"/>
</dbReference>
<accession>A0A9N9C1S9</accession>
<dbReference type="InterPro" id="IPR036259">
    <property type="entry name" value="MFS_trans_sf"/>
</dbReference>
<feature type="transmembrane region" description="Helical" evidence="7">
    <location>
        <begin position="55"/>
        <end position="73"/>
    </location>
</feature>
<evidence type="ECO:0000313" key="10">
    <source>
        <dbReference type="Proteomes" id="UP000789739"/>
    </source>
</evidence>
<dbReference type="PROSITE" id="PS50850">
    <property type="entry name" value="MFS"/>
    <property type="match status" value="1"/>
</dbReference>
<feature type="transmembrane region" description="Helical" evidence="7">
    <location>
        <begin position="140"/>
        <end position="162"/>
    </location>
</feature>
<feature type="transmembrane region" description="Helical" evidence="7">
    <location>
        <begin position="319"/>
        <end position="338"/>
    </location>
</feature>
<evidence type="ECO:0000256" key="6">
    <source>
        <dbReference type="ARBA" id="ARBA00023136"/>
    </source>
</evidence>
<protein>
    <submittedName>
        <fullName evidence="9">6624_t:CDS:1</fullName>
    </submittedName>
</protein>
<dbReference type="PROSITE" id="PS00217">
    <property type="entry name" value="SUGAR_TRANSPORT_2"/>
    <property type="match status" value="1"/>
</dbReference>
<dbReference type="OrthoDB" id="4540492at2759"/>
<dbReference type="InterPro" id="IPR005828">
    <property type="entry name" value="MFS_sugar_transport-like"/>
</dbReference>
<comment type="caution">
    <text evidence="9">The sequence shown here is derived from an EMBL/GenBank/DDBJ whole genome shotgun (WGS) entry which is preliminary data.</text>
</comment>
<evidence type="ECO:0000259" key="8">
    <source>
        <dbReference type="PROSITE" id="PS50850"/>
    </source>
</evidence>
<comment type="subcellular location">
    <subcellularLocation>
        <location evidence="1">Membrane</location>
        <topology evidence="1">Multi-pass membrane protein</topology>
    </subcellularLocation>
</comment>
<evidence type="ECO:0000256" key="5">
    <source>
        <dbReference type="ARBA" id="ARBA00022989"/>
    </source>
</evidence>
<feature type="transmembrane region" description="Helical" evidence="7">
    <location>
        <begin position="112"/>
        <end position="134"/>
    </location>
</feature>
<feature type="transmembrane region" description="Helical" evidence="7">
    <location>
        <begin position="290"/>
        <end position="312"/>
    </location>
</feature>
<keyword evidence="4 7" id="KW-0812">Transmembrane</keyword>
<dbReference type="PANTHER" id="PTHR23503:SF8">
    <property type="entry name" value="FACILITATED GLUCOSE TRANSPORTER PROTEIN 1"/>
    <property type="match status" value="1"/>
</dbReference>
<organism evidence="9 10">
    <name type="scientific">Paraglomus brasilianum</name>
    <dbReference type="NCBI Taxonomy" id="144538"/>
    <lineage>
        <taxon>Eukaryota</taxon>
        <taxon>Fungi</taxon>
        <taxon>Fungi incertae sedis</taxon>
        <taxon>Mucoromycota</taxon>
        <taxon>Glomeromycotina</taxon>
        <taxon>Glomeromycetes</taxon>
        <taxon>Paraglomerales</taxon>
        <taxon>Paraglomeraceae</taxon>
        <taxon>Paraglomus</taxon>
    </lineage>
</organism>
<proteinExistence type="inferred from homology"/>